<feature type="compositionally biased region" description="Polar residues" evidence="1">
    <location>
        <begin position="34"/>
        <end position="44"/>
    </location>
</feature>
<feature type="region of interest" description="Disordered" evidence="1">
    <location>
        <begin position="34"/>
        <end position="83"/>
    </location>
</feature>
<dbReference type="EMBL" id="SRLO01000354">
    <property type="protein sequence ID" value="TNN59533.1"/>
    <property type="molecule type" value="Genomic_DNA"/>
</dbReference>
<keyword evidence="3" id="KW-1185">Reference proteome</keyword>
<evidence type="ECO:0000313" key="3">
    <source>
        <dbReference type="Proteomes" id="UP000314294"/>
    </source>
</evidence>
<gene>
    <name evidence="2" type="ORF">EYF80_030257</name>
</gene>
<reference evidence="2 3" key="1">
    <citation type="submission" date="2019-03" db="EMBL/GenBank/DDBJ databases">
        <title>First draft genome of Liparis tanakae, snailfish: a comprehensive survey of snailfish specific genes.</title>
        <authorList>
            <person name="Kim W."/>
            <person name="Song I."/>
            <person name="Jeong J.-H."/>
            <person name="Kim D."/>
            <person name="Kim S."/>
            <person name="Ryu S."/>
            <person name="Song J.Y."/>
            <person name="Lee S.K."/>
        </authorList>
    </citation>
    <scope>NUCLEOTIDE SEQUENCE [LARGE SCALE GENOMIC DNA]</scope>
    <source>
        <tissue evidence="2">Muscle</tissue>
    </source>
</reference>
<dbReference type="AlphaFoldDB" id="A0A4Z2H368"/>
<name>A0A4Z2H368_9TELE</name>
<proteinExistence type="predicted"/>
<evidence type="ECO:0000256" key="1">
    <source>
        <dbReference type="SAM" id="MobiDB-lite"/>
    </source>
</evidence>
<organism evidence="2 3">
    <name type="scientific">Liparis tanakae</name>
    <name type="common">Tanaka's snailfish</name>
    <dbReference type="NCBI Taxonomy" id="230148"/>
    <lineage>
        <taxon>Eukaryota</taxon>
        <taxon>Metazoa</taxon>
        <taxon>Chordata</taxon>
        <taxon>Craniata</taxon>
        <taxon>Vertebrata</taxon>
        <taxon>Euteleostomi</taxon>
        <taxon>Actinopterygii</taxon>
        <taxon>Neopterygii</taxon>
        <taxon>Teleostei</taxon>
        <taxon>Neoteleostei</taxon>
        <taxon>Acanthomorphata</taxon>
        <taxon>Eupercaria</taxon>
        <taxon>Perciformes</taxon>
        <taxon>Cottioidei</taxon>
        <taxon>Cottales</taxon>
        <taxon>Liparidae</taxon>
        <taxon>Liparis</taxon>
    </lineage>
</organism>
<protein>
    <submittedName>
        <fullName evidence="2">Uncharacterized protein</fullName>
    </submittedName>
</protein>
<dbReference type="Proteomes" id="UP000314294">
    <property type="component" value="Unassembled WGS sequence"/>
</dbReference>
<accession>A0A4Z2H368</accession>
<evidence type="ECO:0000313" key="2">
    <source>
        <dbReference type="EMBL" id="TNN59533.1"/>
    </source>
</evidence>
<comment type="caution">
    <text evidence="2">The sequence shown here is derived from an EMBL/GenBank/DDBJ whole genome shotgun (WGS) entry which is preliminary data.</text>
</comment>
<sequence>MTDGSADGLVSVLDGIWVLRPGYLRVEVEHEQVSEQTAGVSSSDVLPHTDGGFKNGDNDLPSESHVAEKQLPSTQTHWTPASPAWRHQRAHVWTGNPTSWPVVRPAVTCWAD</sequence>